<feature type="chain" id="PRO_5047215963" evidence="1">
    <location>
        <begin position="23"/>
        <end position="188"/>
    </location>
</feature>
<keyword evidence="1" id="KW-0732">Signal</keyword>
<evidence type="ECO:0000313" key="2">
    <source>
        <dbReference type="EMBL" id="MCZ2720308.1"/>
    </source>
</evidence>
<reference evidence="2" key="1">
    <citation type="submission" date="2022-12" db="EMBL/GenBank/DDBJ databases">
        <title>Marinomonas 15G1-11 sp. nov, isolated from marine algae.</title>
        <authorList>
            <person name="Butt M."/>
            <person name="Choi D.G."/>
            <person name="Kim J.M."/>
            <person name="Lee J.K."/>
            <person name="Baek J.H."/>
            <person name="Jeon C.O."/>
        </authorList>
    </citation>
    <scope>NUCLEOTIDE SEQUENCE</scope>
    <source>
        <strain evidence="2">15G1-11</strain>
    </source>
</reference>
<dbReference type="InterPro" id="IPR009998">
    <property type="entry name" value="YfaZ"/>
</dbReference>
<evidence type="ECO:0000256" key="1">
    <source>
        <dbReference type="SAM" id="SignalP"/>
    </source>
</evidence>
<dbReference type="EMBL" id="JAPUBN010000006">
    <property type="protein sequence ID" value="MCZ2720308.1"/>
    <property type="molecule type" value="Genomic_DNA"/>
</dbReference>
<dbReference type="RefSeq" id="WP_269122099.1">
    <property type="nucleotide sequence ID" value="NZ_JAPUBN010000006.1"/>
</dbReference>
<comment type="caution">
    <text evidence="2">The sequence shown here is derived from an EMBL/GenBank/DDBJ whole genome shotgun (WGS) entry which is preliminary data.</text>
</comment>
<evidence type="ECO:0000313" key="3">
    <source>
        <dbReference type="Proteomes" id="UP001149719"/>
    </source>
</evidence>
<feature type="signal peptide" evidence="1">
    <location>
        <begin position="1"/>
        <end position="22"/>
    </location>
</feature>
<name>A0ABT4JPK5_9GAMM</name>
<keyword evidence="3" id="KW-1185">Reference proteome</keyword>
<dbReference type="Pfam" id="PF07437">
    <property type="entry name" value="YfaZ"/>
    <property type="match status" value="1"/>
</dbReference>
<accession>A0ABT4JPK5</accession>
<dbReference type="Proteomes" id="UP001149719">
    <property type="component" value="Unassembled WGS sequence"/>
</dbReference>
<gene>
    <name evidence="2" type="ORF">O1D97_01275</name>
</gene>
<organism evidence="2 3">
    <name type="scientific">Marinomonas phaeophyticola</name>
    <dbReference type="NCBI Taxonomy" id="3004091"/>
    <lineage>
        <taxon>Bacteria</taxon>
        <taxon>Pseudomonadati</taxon>
        <taxon>Pseudomonadota</taxon>
        <taxon>Gammaproteobacteria</taxon>
        <taxon>Oceanospirillales</taxon>
        <taxon>Oceanospirillaceae</taxon>
        <taxon>Marinomonas</taxon>
    </lineage>
</organism>
<sequence>MIFKKWSLSIATGFFLSMSASAATFEGSLSDQSIKADISVSKDSYFLDIGGMHDTKDGSYGYIGAHIEDKDNSKDYPVQIGLGARLLAVDADLSGNDSGIAIGLGGFYRYTLPKANRFSLYASFYYAPQILSFDNIDKLYQAEVRGEYRTLKNAKVFLRYGLTSVDYSKFSSSHKMNDSFGLGVSLDF</sequence>
<protein>
    <submittedName>
        <fullName evidence="2">YfaZ family outer membrane protein</fullName>
    </submittedName>
</protein>
<proteinExistence type="predicted"/>